<evidence type="ECO:0000259" key="2">
    <source>
        <dbReference type="Pfam" id="PF20493"/>
    </source>
</evidence>
<gene>
    <name evidence="3" type="ORF">CORC01_00883</name>
</gene>
<dbReference type="InterPro" id="IPR046925">
    <property type="entry name" value="WD-like_fungi"/>
</dbReference>
<proteinExistence type="predicted"/>
<dbReference type="AlphaFoldDB" id="A0A1G4BRK2"/>
<dbReference type="OrthoDB" id="3853793at2759"/>
<feature type="domain" description="WD-like" evidence="2">
    <location>
        <begin position="82"/>
        <end position="191"/>
    </location>
</feature>
<evidence type="ECO:0000313" key="4">
    <source>
        <dbReference type="Proteomes" id="UP000176998"/>
    </source>
</evidence>
<name>A0A1G4BRK2_9PEZI</name>
<evidence type="ECO:0000256" key="1">
    <source>
        <dbReference type="SAM" id="SignalP"/>
    </source>
</evidence>
<reference evidence="3 4" key="1">
    <citation type="submission" date="2016-09" db="EMBL/GenBank/DDBJ databases">
        <authorList>
            <person name="Capua I."/>
            <person name="De Benedictis P."/>
            <person name="Joannis T."/>
            <person name="Lombin L.H."/>
            <person name="Cattoli G."/>
        </authorList>
    </citation>
    <scope>NUCLEOTIDE SEQUENCE [LARGE SCALE GENOMIC DNA]</scope>
    <source>
        <strain evidence="3 4">IMI 309357</strain>
    </source>
</reference>
<dbReference type="GeneID" id="34554049"/>
<dbReference type="Proteomes" id="UP000176998">
    <property type="component" value="Unassembled WGS sequence"/>
</dbReference>
<feature type="chain" id="PRO_5009603250" description="WD-like domain-containing protein" evidence="1">
    <location>
        <begin position="21"/>
        <end position="192"/>
    </location>
</feature>
<dbReference type="EMBL" id="MJBS01000004">
    <property type="protein sequence ID" value="OHF04021.1"/>
    <property type="molecule type" value="Genomic_DNA"/>
</dbReference>
<organism evidence="3 4">
    <name type="scientific">Colletotrichum orchidophilum</name>
    <dbReference type="NCBI Taxonomy" id="1209926"/>
    <lineage>
        <taxon>Eukaryota</taxon>
        <taxon>Fungi</taxon>
        <taxon>Dikarya</taxon>
        <taxon>Ascomycota</taxon>
        <taxon>Pezizomycotina</taxon>
        <taxon>Sordariomycetes</taxon>
        <taxon>Hypocreomycetidae</taxon>
        <taxon>Glomerellales</taxon>
        <taxon>Glomerellaceae</taxon>
        <taxon>Colletotrichum</taxon>
    </lineage>
</organism>
<protein>
    <recommendedName>
        <fullName evidence="2">WD-like domain-containing protein</fullName>
    </recommendedName>
</protein>
<keyword evidence="1" id="KW-0732">Signal</keyword>
<dbReference type="Pfam" id="PF20493">
    <property type="entry name" value="WD-like_fungi"/>
    <property type="match status" value="1"/>
</dbReference>
<keyword evidence="4" id="KW-1185">Reference proteome</keyword>
<feature type="signal peptide" evidence="1">
    <location>
        <begin position="1"/>
        <end position="20"/>
    </location>
</feature>
<comment type="caution">
    <text evidence="3">The sequence shown here is derived from an EMBL/GenBank/DDBJ whole genome shotgun (WGS) entry which is preliminary data.</text>
</comment>
<dbReference type="RefSeq" id="XP_022481156.1">
    <property type="nucleotide sequence ID" value="XM_022612539.1"/>
</dbReference>
<evidence type="ECO:0000313" key="3">
    <source>
        <dbReference type="EMBL" id="OHF04021.1"/>
    </source>
</evidence>
<accession>A0A1G4BRK2</accession>
<sequence length="192" mass="20755">MQLNFPTLALAAGLASNVQAAAIVSPRNDSNPTLMYSRAVEAGSLQYWGSASEQPVMFDWEAAWTNPASWPPVPLSDAPTVNQQCGNDDVFCSEVNLAPTDLCEKMIDILIRNRGVDIPSGVNGLSLTSGRWVCYMAWRSSVDNMRQGYLINAAEATLRKCGANGAVSGWAETVNLNNACTSQCLSNRFDCR</sequence>